<sequence>MLSTYNPVPALAVKDLAAAREFYEGTLGFAAGETFEGEGLMYKAGAGQLMVYVSAYAGTNKATAVSFQVPADAFDDEVAALRSAGVEFQTFEMDGMTWDDGVATVSGMDAKAVWFTDPDGNILNLESSS</sequence>
<proteinExistence type="predicted"/>
<feature type="domain" description="VOC" evidence="1">
    <location>
        <begin position="4"/>
        <end position="128"/>
    </location>
</feature>
<dbReference type="Pfam" id="PF00903">
    <property type="entry name" value="Glyoxalase"/>
    <property type="match status" value="1"/>
</dbReference>
<accession>A0A6N7EFU8</accession>
<dbReference type="InterPro" id="IPR037523">
    <property type="entry name" value="VOC_core"/>
</dbReference>
<comment type="caution">
    <text evidence="2">The sequence shown here is derived from an EMBL/GenBank/DDBJ whole genome shotgun (WGS) entry which is preliminary data.</text>
</comment>
<organism evidence="2 3">
    <name type="scientific">Georgenia subflava</name>
    <dbReference type="NCBI Taxonomy" id="1622177"/>
    <lineage>
        <taxon>Bacteria</taxon>
        <taxon>Bacillati</taxon>
        <taxon>Actinomycetota</taxon>
        <taxon>Actinomycetes</taxon>
        <taxon>Micrococcales</taxon>
        <taxon>Bogoriellaceae</taxon>
        <taxon>Georgenia</taxon>
    </lineage>
</organism>
<gene>
    <name evidence="2" type="ORF">GB881_09435</name>
</gene>
<dbReference type="EMBL" id="WHPC01000030">
    <property type="protein sequence ID" value="MPV37272.1"/>
    <property type="molecule type" value="Genomic_DNA"/>
</dbReference>
<dbReference type="Proteomes" id="UP000437709">
    <property type="component" value="Unassembled WGS sequence"/>
</dbReference>
<dbReference type="OrthoDB" id="9804907at2"/>
<keyword evidence="3" id="KW-1185">Reference proteome</keyword>
<dbReference type="InterPro" id="IPR029068">
    <property type="entry name" value="Glyas_Bleomycin-R_OHBP_Dase"/>
</dbReference>
<dbReference type="RefSeq" id="WP_152195282.1">
    <property type="nucleotide sequence ID" value="NZ_VUKD01000003.1"/>
</dbReference>
<name>A0A6N7EFU8_9MICO</name>
<protein>
    <submittedName>
        <fullName evidence="2">VOC family protein</fullName>
    </submittedName>
</protein>
<dbReference type="Gene3D" id="3.10.180.10">
    <property type="entry name" value="2,3-Dihydroxybiphenyl 1,2-Dioxygenase, domain 1"/>
    <property type="match status" value="1"/>
</dbReference>
<evidence type="ECO:0000259" key="1">
    <source>
        <dbReference type="PROSITE" id="PS51819"/>
    </source>
</evidence>
<dbReference type="PROSITE" id="PS51819">
    <property type="entry name" value="VOC"/>
    <property type="match status" value="1"/>
</dbReference>
<evidence type="ECO:0000313" key="2">
    <source>
        <dbReference type="EMBL" id="MPV37272.1"/>
    </source>
</evidence>
<dbReference type="AlphaFoldDB" id="A0A6N7EFU8"/>
<dbReference type="InterPro" id="IPR004360">
    <property type="entry name" value="Glyas_Fos-R_dOase_dom"/>
</dbReference>
<evidence type="ECO:0000313" key="3">
    <source>
        <dbReference type="Proteomes" id="UP000437709"/>
    </source>
</evidence>
<dbReference type="SUPFAM" id="SSF54593">
    <property type="entry name" value="Glyoxalase/Bleomycin resistance protein/Dihydroxybiphenyl dioxygenase"/>
    <property type="match status" value="1"/>
</dbReference>
<reference evidence="2 3" key="1">
    <citation type="submission" date="2019-10" db="EMBL/GenBank/DDBJ databases">
        <title>Georgenia wutianyii sp. nov. and Georgenia yuyongxinii sp. nov. isolated from plateau pika (Ochotona curzoniae) in the Qinghai-Tibet plateau of China.</title>
        <authorList>
            <person name="Tian Z."/>
        </authorList>
    </citation>
    <scope>NUCLEOTIDE SEQUENCE [LARGE SCALE GENOMIC DNA]</scope>
    <source>
        <strain evidence="2 3">JCM 19765</strain>
    </source>
</reference>